<dbReference type="Proteomes" id="UP000054721">
    <property type="component" value="Unassembled WGS sequence"/>
</dbReference>
<reference evidence="1 2" key="1">
    <citation type="submission" date="2015-05" db="EMBL/GenBank/DDBJ databases">
        <title>Evolution of Trichinella species and genotypes.</title>
        <authorList>
            <person name="Korhonen P.K."/>
            <person name="Edoardo P."/>
            <person name="Giuseppe L.R."/>
            <person name="Gasser R.B."/>
        </authorList>
    </citation>
    <scope>NUCLEOTIDE SEQUENCE [LARGE SCALE GENOMIC DNA]</scope>
    <source>
        <strain evidence="1">ISS10</strain>
    </source>
</reference>
<name>A0A0V1KYT1_9BILA</name>
<sequence length="115" mass="13095">MHPPIRQHCFQPVPATVVPHLKSTACSFACLLALLEWAFRGSMSNFSQQNCTLPTPNNSTLSSQLLINYDAYDNETQTDFNPPHRRCAYPSCRRQLSRDPINGHMGKEWTVVRCM</sequence>
<keyword evidence="2" id="KW-1185">Reference proteome</keyword>
<organism evidence="1 2">
    <name type="scientific">Trichinella nativa</name>
    <dbReference type="NCBI Taxonomy" id="6335"/>
    <lineage>
        <taxon>Eukaryota</taxon>
        <taxon>Metazoa</taxon>
        <taxon>Ecdysozoa</taxon>
        <taxon>Nematoda</taxon>
        <taxon>Enoplea</taxon>
        <taxon>Dorylaimia</taxon>
        <taxon>Trichinellida</taxon>
        <taxon>Trichinellidae</taxon>
        <taxon>Trichinella</taxon>
    </lineage>
</organism>
<gene>
    <name evidence="1" type="ORF">T02_2159</name>
</gene>
<accession>A0A0V1KYT1</accession>
<evidence type="ECO:0000313" key="1">
    <source>
        <dbReference type="EMBL" id="KRZ51982.1"/>
    </source>
</evidence>
<dbReference type="OrthoDB" id="10624156at2759"/>
<proteinExistence type="predicted"/>
<comment type="caution">
    <text evidence="1">The sequence shown here is derived from an EMBL/GenBank/DDBJ whole genome shotgun (WGS) entry which is preliminary data.</text>
</comment>
<evidence type="ECO:0000313" key="2">
    <source>
        <dbReference type="Proteomes" id="UP000054721"/>
    </source>
</evidence>
<protein>
    <submittedName>
        <fullName evidence="1">Uncharacterized protein</fullName>
    </submittedName>
</protein>
<dbReference type="AlphaFoldDB" id="A0A0V1KYT1"/>
<dbReference type="EMBL" id="JYDW01000208">
    <property type="protein sequence ID" value="KRZ51982.1"/>
    <property type="molecule type" value="Genomic_DNA"/>
</dbReference>